<keyword evidence="10" id="KW-1185">Reference proteome</keyword>
<comment type="subcellular location">
    <subcellularLocation>
        <location evidence="1 5">Cytoplasm</location>
    </subcellularLocation>
</comment>
<dbReference type="FunFam" id="2.40.50.90:FF:000010">
    <property type="entry name" value="Ribonuclease"/>
    <property type="match status" value="1"/>
</dbReference>
<evidence type="ECO:0000256" key="6">
    <source>
        <dbReference type="SAM" id="MobiDB-lite"/>
    </source>
</evidence>
<evidence type="ECO:0000256" key="5">
    <source>
        <dbReference type="PIRNR" id="PIRNR017179"/>
    </source>
</evidence>
<organism evidence="9 10">
    <name type="scientific">Planoprotostelium fungivorum</name>
    <dbReference type="NCBI Taxonomy" id="1890364"/>
    <lineage>
        <taxon>Eukaryota</taxon>
        <taxon>Amoebozoa</taxon>
        <taxon>Evosea</taxon>
        <taxon>Variosea</taxon>
        <taxon>Cavosteliida</taxon>
        <taxon>Cavosteliaceae</taxon>
        <taxon>Planoprotostelium</taxon>
    </lineage>
</organism>
<dbReference type="InterPro" id="IPR035437">
    <property type="entry name" value="SNase_OB-fold_sf"/>
</dbReference>
<comment type="caution">
    <text evidence="9">The sequence shown here is derived from an EMBL/GenBank/DDBJ whole genome shotgun (WGS) entry which is preliminary data.</text>
</comment>
<keyword evidence="2 5" id="KW-0963">Cytoplasm</keyword>
<dbReference type="EMBL" id="MDYQ01000497">
    <property type="protein sequence ID" value="PRP74122.1"/>
    <property type="molecule type" value="Genomic_DNA"/>
</dbReference>
<evidence type="ECO:0000256" key="1">
    <source>
        <dbReference type="ARBA" id="ARBA00004496"/>
    </source>
</evidence>
<dbReference type="STRING" id="1890364.A0A2P6MQZ9"/>
<dbReference type="InParanoid" id="A0A2P6MQZ9"/>
<dbReference type="InterPro" id="IPR016071">
    <property type="entry name" value="Staphylococal_nuclease_OB-fold"/>
</dbReference>
<keyword evidence="4" id="KW-0677">Repeat</keyword>
<dbReference type="SUPFAM" id="SSF63748">
    <property type="entry name" value="Tudor/PWWP/MBT"/>
    <property type="match status" value="1"/>
</dbReference>
<dbReference type="GO" id="GO:0031047">
    <property type="term" value="P:regulatory ncRNA-mediated gene silencing"/>
    <property type="evidence" value="ECO:0007669"/>
    <property type="project" value="UniProtKB-UniRule"/>
</dbReference>
<evidence type="ECO:0000259" key="8">
    <source>
        <dbReference type="PROSITE" id="PS50830"/>
    </source>
</evidence>
<dbReference type="GO" id="GO:0004518">
    <property type="term" value="F:nuclease activity"/>
    <property type="evidence" value="ECO:0007669"/>
    <property type="project" value="TreeGrafter"/>
</dbReference>
<dbReference type="CDD" id="cd00175">
    <property type="entry name" value="SNc"/>
    <property type="match status" value="1"/>
</dbReference>
<dbReference type="PANTHER" id="PTHR12302">
    <property type="entry name" value="EBNA2 BINDING PROTEIN P100"/>
    <property type="match status" value="1"/>
</dbReference>
<feature type="domain" description="TNase-like" evidence="8">
    <location>
        <begin position="355"/>
        <end position="513"/>
    </location>
</feature>
<dbReference type="Pfam" id="PF00565">
    <property type="entry name" value="SNase"/>
    <property type="match status" value="5"/>
</dbReference>
<dbReference type="FunFam" id="2.30.30.140:FF:000018">
    <property type="entry name" value="Serine/threonine-protein kinase 31"/>
    <property type="match status" value="1"/>
</dbReference>
<feature type="domain" description="TNase-like" evidence="8">
    <location>
        <begin position="545"/>
        <end position="680"/>
    </location>
</feature>
<dbReference type="Gene3D" id="2.40.50.90">
    <property type="match status" value="5"/>
</dbReference>
<proteinExistence type="predicted"/>
<dbReference type="SMART" id="SM00318">
    <property type="entry name" value="SNc"/>
    <property type="match status" value="4"/>
</dbReference>
<dbReference type="PROSITE" id="PS50830">
    <property type="entry name" value="TNASE_3"/>
    <property type="match status" value="4"/>
</dbReference>
<accession>A0A2P6MQZ9</accession>
<feature type="region of interest" description="Disordered" evidence="6">
    <location>
        <begin position="1"/>
        <end position="37"/>
    </location>
</feature>
<dbReference type="SMART" id="SM00333">
    <property type="entry name" value="TUDOR"/>
    <property type="match status" value="1"/>
</dbReference>
<dbReference type="FunFam" id="2.40.50.90:FF:000018">
    <property type="entry name" value="Ribonuclease"/>
    <property type="match status" value="1"/>
</dbReference>
<dbReference type="FunCoup" id="A0A2P6MQZ9">
    <property type="interactions" value="942"/>
</dbReference>
<feature type="domain" description="TNase-like" evidence="8">
    <location>
        <begin position="204"/>
        <end position="335"/>
    </location>
</feature>
<reference evidence="9 10" key="1">
    <citation type="journal article" date="2018" name="Genome Biol. Evol.">
        <title>Multiple Roots of Fruiting Body Formation in Amoebozoa.</title>
        <authorList>
            <person name="Hillmann F."/>
            <person name="Forbes G."/>
            <person name="Novohradska S."/>
            <person name="Ferling I."/>
            <person name="Riege K."/>
            <person name="Groth M."/>
            <person name="Westermann M."/>
            <person name="Marz M."/>
            <person name="Spaller T."/>
            <person name="Winckler T."/>
            <person name="Schaap P."/>
            <person name="Glockner G."/>
        </authorList>
    </citation>
    <scope>NUCLEOTIDE SEQUENCE [LARGE SCALE GENOMIC DNA]</scope>
    <source>
        <strain evidence="9 10">Jena</strain>
    </source>
</reference>
<feature type="domain" description="Tudor" evidence="7">
    <location>
        <begin position="750"/>
        <end position="808"/>
    </location>
</feature>
<keyword evidence="3" id="KW-0597">Phosphoprotein</keyword>
<dbReference type="GO" id="GO:0005634">
    <property type="term" value="C:nucleus"/>
    <property type="evidence" value="ECO:0007669"/>
    <property type="project" value="TreeGrafter"/>
</dbReference>
<dbReference type="PANTHER" id="PTHR12302:SF2">
    <property type="entry name" value="STAPHYLOCOCCAL NUCLEASE DOMAIN-CONTAINING PROTEIN 1"/>
    <property type="match status" value="1"/>
</dbReference>
<feature type="compositionally biased region" description="Basic and acidic residues" evidence="6">
    <location>
        <begin position="18"/>
        <end position="31"/>
    </location>
</feature>
<feature type="domain" description="TNase-like" evidence="8">
    <location>
        <begin position="29"/>
        <end position="178"/>
    </location>
</feature>
<dbReference type="GO" id="GO:0003723">
    <property type="term" value="F:RNA binding"/>
    <property type="evidence" value="ECO:0007669"/>
    <property type="project" value="UniProtKB-UniRule"/>
</dbReference>
<dbReference type="GO" id="GO:0005829">
    <property type="term" value="C:cytosol"/>
    <property type="evidence" value="ECO:0007669"/>
    <property type="project" value="UniProtKB-UniRule"/>
</dbReference>
<sequence length="938" mass="105467">MTEPAPTNVETAPAPSNNKKEKPAPKPKENGRGVVKTVTSGDSLVVIHIEKNQQGPPQERELTLTNISAPRLGKRKSKNSAAREDEPFAFASREFLRKKLVGKQVSYLIETKDPKSGKEYATVFFGQPGQQQENVAVSILSEGWATLRSTVNKDRPELAELVSAEEVAEKSNRGLWNKAEAEKSKRNLTKEINTTAIFDSTKGKPQAGVVESVVTGSRFRITLLKDQSLIELLLSGVEAPNLPADGGEPQPFSREAKFFSEHWLLNRDVQVLVEGADKYNLYGSLVSGEFNISEELLKNGLAKFVEWSAQRTAFLNKLKAAERDAKQKRLRVWANYVEPKPLTAEEKKKQMTTGREIVGKVTRVNHAGSIVITDAANNTYDIFLSSVKIPRSGNIHIGRDKDAESLDRKDAFERTLAWEGKEYTRKKLMDQKVRVVLDYVRPAGAGKRGNEVLPERPYFSVYLDKTNIAVDLVEHGLATVQPHKSGEQRSRDYEYLLFAEERAKKAHKGVHQDHEKAPIVNIADLSQKDQLAKAKQFLPSLQRSGKTKGVIEHVFSGSRFKIYVPRESCMITFVLAPVRTPRTAMAGDKSAGGEPFAEEAHKFTASRTLQRDVEFEVQSQDKGGNFIGDLWVNKQNLSTLLLTEGLGTSNRIAVKESEHVREYQNAEEAAKRARKNLWKDYDPEVEEQKRRARIEAEKAVESKSRESVNVHVTEILSGNQFYVQIVGTPEAQKLEALMKQLETNTEPLVGPTNGQLVRAQFSEDEHFYRAKIVKIHGNEAEIRYVDFGNSERVPLSKLSKLEASLEELKPQAHLAQLAFLRAPALTEDFGEDSAEYLRELVWDRAIRANIEYKDGETLHLSLYDSENENFVNASMINAGLARLEKVRGRQFETLIEKLKEEEAAARHNHNGIWQYGDVDSDDEEPQRPQRRQGAQGKK</sequence>
<dbReference type="SUPFAM" id="SSF50199">
    <property type="entry name" value="Staphylococcal nuclease"/>
    <property type="match status" value="5"/>
</dbReference>
<evidence type="ECO:0000313" key="10">
    <source>
        <dbReference type="Proteomes" id="UP000241769"/>
    </source>
</evidence>
<feature type="region of interest" description="Disordered" evidence="6">
    <location>
        <begin position="909"/>
        <end position="938"/>
    </location>
</feature>
<dbReference type="Pfam" id="PF00567">
    <property type="entry name" value="TUDOR"/>
    <property type="match status" value="1"/>
</dbReference>
<evidence type="ECO:0000259" key="7">
    <source>
        <dbReference type="PROSITE" id="PS50304"/>
    </source>
</evidence>
<evidence type="ECO:0000256" key="4">
    <source>
        <dbReference type="ARBA" id="ARBA00022737"/>
    </source>
</evidence>
<dbReference type="InterPro" id="IPR002999">
    <property type="entry name" value="Tudor"/>
</dbReference>
<gene>
    <name evidence="9" type="ORF">PROFUN_06447</name>
</gene>
<dbReference type="Gene3D" id="2.30.30.140">
    <property type="match status" value="1"/>
</dbReference>
<evidence type="ECO:0000256" key="2">
    <source>
        <dbReference type="ARBA" id="ARBA00022490"/>
    </source>
</evidence>
<dbReference type="GO" id="GO:0006402">
    <property type="term" value="P:mRNA catabolic process"/>
    <property type="evidence" value="ECO:0007669"/>
    <property type="project" value="UniProtKB-UniRule"/>
</dbReference>
<dbReference type="PROSITE" id="PS50304">
    <property type="entry name" value="TUDOR"/>
    <property type="match status" value="1"/>
</dbReference>
<dbReference type="PIRSF" id="PIRSF017179">
    <property type="entry name" value="RISC-Tudor-SN"/>
    <property type="match status" value="1"/>
</dbReference>
<dbReference type="OrthoDB" id="10023235at2759"/>
<dbReference type="AlphaFoldDB" id="A0A2P6MQZ9"/>
<dbReference type="InterPro" id="IPR016685">
    <property type="entry name" value="Silence_cplx_Nase-comp_TudorSN"/>
</dbReference>
<evidence type="ECO:0000256" key="3">
    <source>
        <dbReference type="ARBA" id="ARBA00022553"/>
    </source>
</evidence>
<dbReference type="Proteomes" id="UP000241769">
    <property type="component" value="Unassembled WGS sequence"/>
</dbReference>
<dbReference type="GO" id="GO:0031332">
    <property type="term" value="C:RNAi effector complex"/>
    <property type="evidence" value="ECO:0007669"/>
    <property type="project" value="InterPro"/>
</dbReference>
<name>A0A2P6MQZ9_9EUKA</name>
<evidence type="ECO:0000313" key="9">
    <source>
        <dbReference type="EMBL" id="PRP74122.1"/>
    </source>
</evidence>
<protein>
    <submittedName>
        <fullName evidence="9">Uncharacterized protein</fullName>
    </submittedName>
</protein>
<dbReference type="FunFam" id="2.40.50.90:FF:000002">
    <property type="entry name" value="Staphylococcal nuclease domain-containing protein"/>
    <property type="match status" value="1"/>
</dbReference>